<dbReference type="EMBL" id="CP003731">
    <property type="protein sequence ID" value="AFO52379.1"/>
    <property type="molecule type" value="Genomic_DNA"/>
</dbReference>
<evidence type="ECO:0000313" key="3">
    <source>
        <dbReference type="Proteomes" id="UP000006502"/>
    </source>
</evidence>
<dbReference type="KEGG" id="mhl:MHLP_03995"/>
<proteinExistence type="predicted"/>
<dbReference type="Gene3D" id="1.10.1760.20">
    <property type="match status" value="1"/>
</dbReference>
<accession>I7CKF1</accession>
<dbReference type="Proteomes" id="UP000006502">
    <property type="component" value="Chromosome"/>
</dbReference>
<dbReference type="STRING" id="1212765.MHLP_03995"/>
<feature type="transmembrane region" description="Helical" evidence="1">
    <location>
        <begin position="12"/>
        <end position="29"/>
    </location>
</feature>
<feature type="transmembrane region" description="Helical" evidence="1">
    <location>
        <begin position="41"/>
        <end position="60"/>
    </location>
</feature>
<evidence type="ECO:0000313" key="2">
    <source>
        <dbReference type="EMBL" id="AFO52379.1"/>
    </source>
</evidence>
<keyword evidence="1" id="KW-0472">Membrane</keyword>
<keyword evidence="1" id="KW-0812">Transmembrane</keyword>
<feature type="transmembrane region" description="Helical" evidence="1">
    <location>
        <begin position="285"/>
        <end position="305"/>
    </location>
</feature>
<dbReference type="PATRIC" id="fig|1212765.3.peg.906"/>
<feature type="transmembrane region" description="Helical" evidence="1">
    <location>
        <begin position="130"/>
        <end position="149"/>
    </location>
</feature>
<reference evidence="2 3" key="1">
    <citation type="journal article" date="2012" name="J. Bacteriol.">
        <title>Genome Sequence of "Candidatus Mycoplasma haemolamae" Strain Purdue, a Red Blood Cell Pathogen of Alpacas (Vicugna pacos) and Llamas (Lama glama).</title>
        <authorList>
            <person name="Guimaraes A.M."/>
            <person name="Toth B."/>
            <person name="Santos A.P."/>
            <person name="do Nascimento N.C."/>
            <person name="Kritchevsky J.E."/>
            <person name="Messick J.B."/>
        </authorList>
    </citation>
    <scope>NUCLEOTIDE SEQUENCE [LARGE SCALE GENOMIC DNA]</scope>
    <source>
        <strain evidence="2 3">Purdue</strain>
    </source>
</reference>
<dbReference type="HOGENOM" id="CLU_798518_0_0_14"/>
<keyword evidence="1" id="KW-1133">Transmembrane helix</keyword>
<feature type="transmembrane region" description="Helical" evidence="1">
    <location>
        <begin position="66"/>
        <end position="85"/>
    </location>
</feature>
<sequence length="344" mass="38713">MGASPNIEGGQILLYAGITLLVFLAFLCLKKIFLRVWLQKNFLIFPPLEISTISSIAMIIATNTAVIFTIVFLTNNLLGVIFQIYPGSRLLIETILIKIGGALYGPAIGMLIGLLTDLLTVILTSSVFNGGYLLAAIFNGFFGGFIFMLTSTRNRKSLSYWQNTFLVFCMLAITSVVFYLFYSDTFKSSQNNGELKVNIFSQEVKFPQWFFPAFLSSLLGIICLSLTGTLFLSTRERTEALSRKCKKWNTIIRIVAMNFLSYILVDLITLPLFDIKLSTLPYEQFFIMRNVLLIPAVAFSSLIIWKIFKLNKKLQFTESKRILIPLPAGARTGALIRCNPNLKY</sequence>
<protein>
    <submittedName>
        <fullName evidence="2">Uncharacterized protein</fullName>
    </submittedName>
</protein>
<keyword evidence="3" id="KW-1185">Reference proteome</keyword>
<feature type="transmembrane region" description="Helical" evidence="1">
    <location>
        <begin position="97"/>
        <end position="124"/>
    </location>
</feature>
<evidence type="ECO:0000256" key="1">
    <source>
        <dbReference type="SAM" id="Phobius"/>
    </source>
</evidence>
<dbReference type="AlphaFoldDB" id="I7CKF1"/>
<feature type="transmembrane region" description="Helical" evidence="1">
    <location>
        <begin position="161"/>
        <end position="182"/>
    </location>
</feature>
<feature type="transmembrane region" description="Helical" evidence="1">
    <location>
        <begin position="209"/>
        <end position="233"/>
    </location>
</feature>
<organism evidence="2 3">
    <name type="scientific">Mycoplasma haematolamae (strain Purdue)</name>
    <dbReference type="NCBI Taxonomy" id="1212765"/>
    <lineage>
        <taxon>Bacteria</taxon>
        <taxon>Bacillati</taxon>
        <taxon>Mycoplasmatota</taxon>
        <taxon>Mollicutes</taxon>
        <taxon>Mycoplasmataceae</taxon>
        <taxon>Mycoplasma</taxon>
    </lineage>
</organism>
<name>I7CKF1_MYCHA</name>
<gene>
    <name evidence="2" type="ordered locus">MHLP_03995</name>
</gene>
<feature type="transmembrane region" description="Helical" evidence="1">
    <location>
        <begin position="254"/>
        <end position="273"/>
    </location>
</feature>
<reference evidence="3" key="2">
    <citation type="submission" date="2012-07" db="EMBL/GenBank/DDBJ databases">
        <title>Complete genome sequence of 'Candidatus Mycoplasma haemolamae'.</title>
        <authorList>
            <person name="Guimaraes A.M.S."/>
            <person name="Toth B."/>
            <person name="Santos A.P."/>
            <person name="Nascimento N.C."/>
            <person name="Sojka J.E."/>
            <person name="Messick J.B."/>
        </authorList>
    </citation>
    <scope>NUCLEOTIDE SEQUENCE [LARGE SCALE GENOMIC DNA]</scope>
    <source>
        <strain evidence="3">Purdue</strain>
    </source>
</reference>